<feature type="transmembrane region" description="Helical" evidence="9">
    <location>
        <begin position="60"/>
        <end position="80"/>
    </location>
</feature>
<dbReference type="Proteomes" id="UP000092484">
    <property type="component" value="Unassembled WGS sequence"/>
</dbReference>
<evidence type="ECO:0000256" key="8">
    <source>
        <dbReference type="ARBA" id="ARBA00023136"/>
    </source>
</evidence>
<dbReference type="RefSeq" id="WP_068861835.1">
    <property type="nucleotide sequence ID" value="NZ_LZYB01000001.1"/>
</dbReference>
<dbReference type="STRING" id="1300349.I603_0053"/>
<evidence type="ECO:0000256" key="3">
    <source>
        <dbReference type="ARBA" id="ARBA00005840"/>
    </source>
</evidence>
<dbReference type="PRINTS" id="PR01386">
    <property type="entry name" value="CCMCBIOGNSIS"/>
</dbReference>
<feature type="transmembrane region" description="Helical" evidence="9">
    <location>
        <begin position="123"/>
        <end position="142"/>
    </location>
</feature>
<dbReference type="EMBL" id="LZYB01000001">
    <property type="protein sequence ID" value="OBV11922.1"/>
    <property type="molecule type" value="Genomic_DNA"/>
</dbReference>
<evidence type="ECO:0000313" key="11">
    <source>
        <dbReference type="EMBL" id="OBV11922.1"/>
    </source>
</evidence>
<keyword evidence="8 9" id="KW-0472">Membrane</keyword>
<dbReference type="PANTHER" id="PTHR30071:SF1">
    <property type="entry name" value="CYTOCHROME B_B6 PROTEIN-RELATED"/>
    <property type="match status" value="1"/>
</dbReference>
<dbReference type="PANTHER" id="PTHR30071">
    <property type="entry name" value="HEME EXPORTER PROTEIN C"/>
    <property type="match status" value="1"/>
</dbReference>
<protein>
    <recommendedName>
        <fullName evidence="4 9">Heme exporter protein C</fullName>
    </recommendedName>
    <alternativeName>
        <fullName evidence="9">Cytochrome c-type biogenesis protein</fullName>
    </alternativeName>
</protein>
<sequence>MHIYANPTRFLALAKWLMPLCFWSGLSLALGAMAWGLFFVPPDRLMGETVRILFIHVPAAWLGMGGWTGIAISSAMLLIWKHPLAAIAARAIALPGMVFCAVCLATGSIWGRPTWGTWWEWDGRLTSMLVLLFLYAGYIALTQAASREGTTPKIAAIFGLVGAVNVPIINRSVVWWNSLHQPPSITMGKSAIDAAYLTPLLVAVIGFSLLFGGIVLMRMRALIADAQVEARLRRRALDDDVPLAGAAAVMEQA</sequence>
<feature type="domain" description="Cytochrome c assembly protein" evidence="10">
    <location>
        <begin position="6"/>
        <end position="180"/>
    </location>
</feature>
<evidence type="ECO:0000256" key="6">
    <source>
        <dbReference type="ARBA" id="ARBA00022748"/>
    </source>
</evidence>
<keyword evidence="5 9" id="KW-0812">Transmembrane</keyword>
<evidence type="ECO:0000313" key="12">
    <source>
        <dbReference type="Proteomes" id="UP000092484"/>
    </source>
</evidence>
<evidence type="ECO:0000256" key="2">
    <source>
        <dbReference type="ARBA" id="ARBA00004141"/>
    </source>
</evidence>
<evidence type="ECO:0000256" key="1">
    <source>
        <dbReference type="ARBA" id="ARBA00002442"/>
    </source>
</evidence>
<keyword evidence="7 9" id="KW-1133">Transmembrane helix</keyword>
<feature type="transmembrane region" description="Helical" evidence="9">
    <location>
        <begin position="196"/>
        <end position="217"/>
    </location>
</feature>
<keyword evidence="6 9" id="KW-0201">Cytochrome c-type biogenesis</keyword>
<dbReference type="InterPro" id="IPR003557">
    <property type="entry name" value="Cyt_c_biogenesis_CcmC"/>
</dbReference>
<dbReference type="Pfam" id="PF01578">
    <property type="entry name" value="Cytochrom_C_asm"/>
    <property type="match status" value="1"/>
</dbReference>
<dbReference type="GO" id="GO:0017004">
    <property type="term" value="P:cytochrome complex assembly"/>
    <property type="evidence" value="ECO:0007669"/>
    <property type="project" value="UniProtKB-KW"/>
</dbReference>
<dbReference type="GO" id="GO:0020037">
    <property type="term" value="F:heme binding"/>
    <property type="evidence" value="ECO:0007669"/>
    <property type="project" value="InterPro"/>
</dbReference>
<evidence type="ECO:0000256" key="7">
    <source>
        <dbReference type="ARBA" id="ARBA00022989"/>
    </source>
</evidence>
<keyword evidence="12" id="KW-1185">Reference proteome</keyword>
<gene>
    <name evidence="9" type="primary">ccmC</name>
    <name evidence="11" type="ORF">I603_0053</name>
</gene>
<evidence type="ECO:0000256" key="9">
    <source>
        <dbReference type="RuleBase" id="RU364092"/>
    </source>
</evidence>
<dbReference type="AlphaFoldDB" id="A0A1A7BKB6"/>
<dbReference type="NCBIfam" id="TIGR01191">
    <property type="entry name" value="ccmC"/>
    <property type="match status" value="1"/>
</dbReference>
<dbReference type="InterPro" id="IPR002541">
    <property type="entry name" value="Cyt_c_assembly"/>
</dbReference>
<comment type="caution">
    <text evidence="11">The sequence shown here is derived from an EMBL/GenBank/DDBJ whole genome shotgun (WGS) entry which is preliminary data.</text>
</comment>
<keyword evidence="9" id="KW-0813">Transport</keyword>
<evidence type="ECO:0000259" key="10">
    <source>
        <dbReference type="Pfam" id="PF01578"/>
    </source>
</evidence>
<evidence type="ECO:0000256" key="4">
    <source>
        <dbReference type="ARBA" id="ARBA00016463"/>
    </source>
</evidence>
<keyword evidence="9" id="KW-0997">Cell inner membrane</keyword>
<comment type="function">
    <text evidence="1 9">Required for the export of heme to the periplasm for the biogenesis of c-type cytochromes.</text>
</comment>
<proteinExistence type="inferred from homology"/>
<comment type="similarity">
    <text evidence="3 9">Belongs to the CcmC/CycZ/HelC family.</text>
</comment>
<feature type="transmembrane region" description="Helical" evidence="9">
    <location>
        <begin position="154"/>
        <end position="176"/>
    </location>
</feature>
<comment type="subcellular location">
    <subcellularLocation>
        <location evidence="9">Cell inner membrane</location>
    </subcellularLocation>
    <subcellularLocation>
        <location evidence="2">Membrane</location>
        <topology evidence="2">Multi-pass membrane protein</topology>
    </subcellularLocation>
</comment>
<feature type="transmembrane region" description="Helical" evidence="9">
    <location>
        <begin position="20"/>
        <end position="40"/>
    </location>
</feature>
<dbReference type="InterPro" id="IPR045062">
    <property type="entry name" value="Cyt_c_biogenesis_CcsA/CcmC"/>
</dbReference>
<organism evidence="11 12">
    <name type="scientific">Erythrobacter dokdonensis DSW-74</name>
    <dbReference type="NCBI Taxonomy" id="1300349"/>
    <lineage>
        <taxon>Bacteria</taxon>
        <taxon>Pseudomonadati</taxon>
        <taxon>Pseudomonadota</taxon>
        <taxon>Alphaproteobacteria</taxon>
        <taxon>Sphingomonadales</taxon>
        <taxon>Erythrobacteraceae</taxon>
        <taxon>Erythrobacter/Porphyrobacter group</taxon>
        <taxon>Erythrobacter</taxon>
    </lineage>
</organism>
<evidence type="ECO:0000256" key="5">
    <source>
        <dbReference type="ARBA" id="ARBA00022692"/>
    </source>
</evidence>
<keyword evidence="9" id="KW-1003">Cell membrane</keyword>
<accession>A0A1A7BKB6</accession>
<dbReference type="GO" id="GO:0015232">
    <property type="term" value="F:heme transmembrane transporter activity"/>
    <property type="evidence" value="ECO:0007669"/>
    <property type="project" value="InterPro"/>
</dbReference>
<name>A0A1A7BKB6_9SPHN</name>
<feature type="transmembrane region" description="Helical" evidence="9">
    <location>
        <begin position="92"/>
        <end position="111"/>
    </location>
</feature>
<reference evidence="11 12" key="1">
    <citation type="submission" date="2016-06" db="EMBL/GenBank/DDBJ databases">
        <title>Genome sequence of Porphyrobacter dokdonensis DSW-74.</title>
        <authorList>
            <person name="Kim J.F."/>
            <person name="Song J.Y."/>
        </authorList>
    </citation>
    <scope>NUCLEOTIDE SEQUENCE [LARGE SCALE GENOMIC DNA]</scope>
    <source>
        <strain evidence="11 12">DSW-74</strain>
    </source>
</reference>
<dbReference type="GO" id="GO:0005886">
    <property type="term" value="C:plasma membrane"/>
    <property type="evidence" value="ECO:0007669"/>
    <property type="project" value="UniProtKB-SubCell"/>
</dbReference>
<dbReference type="PATRIC" id="fig|1300349.4.peg.53"/>